<feature type="DNA-binding region" description="OmpR/PhoB-type" evidence="3">
    <location>
        <begin position="123"/>
        <end position="221"/>
    </location>
</feature>
<dbReference type="RefSeq" id="WP_101833472.1">
    <property type="nucleotide sequence ID" value="NZ_FZMO01000346.1"/>
</dbReference>
<dbReference type="Pfam" id="PF00486">
    <property type="entry name" value="Trans_reg_C"/>
    <property type="match status" value="1"/>
</dbReference>
<dbReference type="InterPro" id="IPR001789">
    <property type="entry name" value="Sig_transdc_resp-reg_receiver"/>
</dbReference>
<evidence type="ECO:0000259" key="5">
    <source>
        <dbReference type="PROSITE" id="PS51755"/>
    </source>
</evidence>
<dbReference type="GO" id="GO:0005829">
    <property type="term" value="C:cytosol"/>
    <property type="evidence" value="ECO:0007669"/>
    <property type="project" value="TreeGrafter"/>
</dbReference>
<dbReference type="Gene3D" id="1.10.10.10">
    <property type="entry name" value="Winged helix-like DNA-binding domain superfamily/Winged helix DNA-binding domain"/>
    <property type="match status" value="1"/>
</dbReference>
<evidence type="ECO:0000313" key="7">
    <source>
        <dbReference type="Proteomes" id="UP000234331"/>
    </source>
</evidence>
<dbReference type="InterPro" id="IPR039420">
    <property type="entry name" value="WalR-like"/>
</dbReference>
<dbReference type="InterPro" id="IPR016032">
    <property type="entry name" value="Sig_transdc_resp-reg_C-effctor"/>
</dbReference>
<proteinExistence type="predicted"/>
<dbReference type="AlphaFoldDB" id="A0A2I2KWV0"/>
<dbReference type="SMART" id="SM00448">
    <property type="entry name" value="REC"/>
    <property type="match status" value="1"/>
</dbReference>
<feature type="domain" description="OmpR/PhoB-type" evidence="5">
    <location>
        <begin position="123"/>
        <end position="221"/>
    </location>
</feature>
<protein>
    <submittedName>
        <fullName evidence="6">Two component transcriptional regulator, winged helix family</fullName>
    </submittedName>
</protein>
<dbReference type="OrthoDB" id="3473150at2"/>
<evidence type="ECO:0000259" key="4">
    <source>
        <dbReference type="PROSITE" id="PS50110"/>
    </source>
</evidence>
<organism evidence="6 7">
    <name type="scientific">Frankia canadensis</name>
    <dbReference type="NCBI Taxonomy" id="1836972"/>
    <lineage>
        <taxon>Bacteria</taxon>
        <taxon>Bacillati</taxon>
        <taxon>Actinomycetota</taxon>
        <taxon>Actinomycetes</taxon>
        <taxon>Frankiales</taxon>
        <taxon>Frankiaceae</taxon>
        <taxon>Frankia</taxon>
    </lineage>
</organism>
<dbReference type="GO" id="GO:0032993">
    <property type="term" value="C:protein-DNA complex"/>
    <property type="evidence" value="ECO:0007669"/>
    <property type="project" value="TreeGrafter"/>
</dbReference>
<keyword evidence="1 3" id="KW-0238">DNA-binding</keyword>
<dbReference type="CDD" id="cd00383">
    <property type="entry name" value="trans_reg_C"/>
    <property type="match status" value="1"/>
</dbReference>
<dbReference type="InterPro" id="IPR036388">
    <property type="entry name" value="WH-like_DNA-bd_sf"/>
</dbReference>
<dbReference type="InterPro" id="IPR001867">
    <property type="entry name" value="OmpR/PhoB-type_DNA-bd"/>
</dbReference>
<evidence type="ECO:0000256" key="3">
    <source>
        <dbReference type="PROSITE-ProRule" id="PRU01091"/>
    </source>
</evidence>
<reference evidence="6 7" key="1">
    <citation type="submission" date="2017-06" db="EMBL/GenBank/DDBJ databases">
        <authorList>
            <person name="Kim H.J."/>
            <person name="Triplett B.A."/>
        </authorList>
    </citation>
    <scope>NUCLEOTIDE SEQUENCE [LARGE SCALE GENOMIC DNA]</scope>
    <source>
        <strain evidence="6">FRACA_ARgP5</strain>
    </source>
</reference>
<dbReference type="SMART" id="SM00862">
    <property type="entry name" value="Trans_reg_C"/>
    <property type="match status" value="1"/>
</dbReference>
<gene>
    <name evidence="6" type="ORF">FRACA_410008</name>
</gene>
<keyword evidence="2" id="KW-0597">Phosphoprotein</keyword>
<dbReference type="Gene3D" id="6.10.250.690">
    <property type="match status" value="1"/>
</dbReference>
<name>A0A2I2KWV0_9ACTN</name>
<dbReference type="EMBL" id="FZMO01000346">
    <property type="protein sequence ID" value="SNQ50134.1"/>
    <property type="molecule type" value="Genomic_DNA"/>
</dbReference>
<dbReference type="InterPro" id="IPR011006">
    <property type="entry name" value="CheY-like_superfamily"/>
</dbReference>
<dbReference type="Proteomes" id="UP000234331">
    <property type="component" value="Unassembled WGS sequence"/>
</dbReference>
<dbReference type="Pfam" id="PF00072">
    <property type="entry name" value="Response_reg"/>
    <property type="match status" value="1"/>
</dbReference>
<accession>A0A2I2KWV0</accession>
<evidence type="ECO:0000313" key="6">
    <source>
        <dbReference type="EMBL" id="SNQ50134.1"/>
    </source>
</evidence>
<dbReference type="PANTHER" id="PTHR48111:SF37">
    <property type="entry name" value="RESPONSE REGULATOR PROTEIN CARR"/>
    <property type="match status" value="1"/>
</dbReference>
<dbReference type="PROSITE" id="PS51755">
    <property type="entry name" value="OMPR_PHOB"/>
    <property type="match status" value="1"/>
</dbReference>
<dbReference type="Gene3D" id="3.40.50.2300">
    <property type="match status" value="1"/>
</dbReference>
<dbReference type="PANTHER" id="PTHR48111">
    <property type="entry name" value="REGULATOR OF RPOS"/>
    <property type="match status" value="1"/>
</dbReference>
<dbReference type="CDD" id="cd17574">
    <property type="entry name" value="REC_OmpR"/>
    <property type="match status" value="1"/>
</dbReference>
<dbReference type="SUPFAM" id="SSF52172">
    <property type="entry name" value="CheY-like"/>
    <property type="match status" value="1"/>
</dbReference>
<dbReference type="PROSITE" id="PS50110">
    <property type="entry name" value="RESPONSE_REGULATORY"/>
    <property type="match status" value="1"/>
</dbReference>
<dbReference type="GO" id="GO:0006355">
    <property type="term" value="P:regulation of DNA-templated transcription"/>
    <property type="evidence" value="ECO:0007669"/>
    <property type="project" value="InterPro"/>
</dbReference>
<evidence type="ECO:0000256" key="1">
    <source>
        <dbReference type="ARBA" id="ARBA00023125"/>
    </source>
</evidence>
<feature type="domain" description="Response regulatory" evidence="4">
    <location>
        <begin position="3"/>
        <end position="118"/>
    </location>
</feature>
<dbReference type="SUPFAM" id="SSF46894">
    <property type="entry name" value="C-terminal effector domain of the bipartite response regulators"/>
    <property type="match status" value="1"/>
</dbReference>
<dbReference type="GO" id="GO:0000156">
    <property type="term" value="F:phosphorelay response regulator activity"/>
    <property type="evidence" value="ECO:0007669"/>
    <property type="project" value="TreeGrafter"/>
</dbReference>
<sequence>MITIGVCEDQESIRTILVRGLRQAGYEVVVAHDGREALRQFSPDNNISVIIMDIGLPDADGRDVVQALKSAGQHAPVLFLTALEATHEHLAGFAAGADDYVTKPFELKVLLARLEVLARRGPASALSAGGLVLDPITHSARTAAGQVRLSPTEFRILAAITARPHEVVRRRSVIAAAWPDGAIISDNTVDSFIRRLRSKLESIDSPTGIETIRAVGFTMTRKEG</sequence>
<keyword evidence="7" id="KW-1185">Reference proteome</keyword>
<dbReference type="GO" id="GO:0000976">
    <property type="term" value="F:transcription cis-regulatory region binding"/>
    <property type="evidence" value="ECO:0007669"/>
    <property type="project" value="TreeGrafter"/>
</dbReference>
<evidence type="ECO:0000256" key="2">
    <source>
        <dbReference type="PROSITE-ProRule" id="PRU00169"/>
    </source>
</evidence>
<feature type="modified residue" description="4-aspartylphosphate" evidence="2">
    <location>
        <position position="53"/>
    </location>
</feature>